<keyword evidence="4 5" id="KW-0472">Membrane</keyword>
<comment type="subcellular location">
    <subcellularLocation>
        <location evidence="1">Membrane</location>
        <topology evidence="1">Multi-pass membrane protein</topology>
    </subcellularLocation>
</comment>
<name>A0ABP9BN48_9SPHI</name>
<dbReference type="RefSeq" id="WP_345232461.1">
    <property type="nucleotide sequence ID" value="NZ_BAABIQ010000039.1"/>
</dbReference>
<keyword evidence="8" id="KW-1185">Reference proteome</keyword>
<keyword evidence="3 5" id="KW-1133">Transmembrane helix</keyword>
<gene>
    <name evidence="7" type="ORF">GCM10023231_28350</name>
</gene>
<keyword evidence="2 5" id="KW-0812">Transmembrane</keyword>
<comment type="caution">
    <text evidence="7">The sequence shown here is derived from an EMBL/GenBank/DDBJ whole genome shotgun (WGS) entry which is preliminary data.</text>
</comment>
<evidence type="ECO:0000256" key="3">
    <source>
        <dbReference type="ARBA" id="ARBA00022989"/>
    </source>
</evidence>
<evidence type="ECO:0000259" key="6">
    <source>
        <dbReference type="Pfam" id="PF07291"/>
    </source>
</evidence>
<accession>A0ABP9BN48</accession>
<evidence type="ECO:0000256" key="5">
    <source>
        <dbReference type="SAM" id="Phobius"/>
    </source>
</evidence>
<feature type="transmembrane region" description="Helical" evidence="5">
    <location>
        <begin position="50"/>
        <end position="70"/>
    </location>
</feature>
<evidence type="ECO:0000313" key="8">
    <source>
        <dbReference type="Proteomes" id="UP001501411"/>
    </source>
</evidence>
<evidence type="ECO:0000256" key="4">
    <source>
        <dbReference type="ARBA" id="ARBA00023136"/>
    </source>
</evidence>
<protein>
    <recommendedName>
        <fullName evidence="6">Methylamine utilisation protein MauE domain-containing protein</fullName>
    </recommendedName>
</protein>
<feature type="transmembrane region" description="Helical" evidence="5">
    <location>
        <begin position="5"/>
        <end position="25"/>
    </location>
</feature>
<feature type="transmembrane region" description="Helical" evidence="5">
    <location>
        <begin position="101"/>
        <end position="119"/>
    </location>
</feature>
<proteinExistence type="predicted"/>
<evidence type="ECO:0000256" key="2">
    <source>
        <dbReference type="ARBA" id="ARBA00022692"/>
    </source>
</evidence>
<dbReference type="InterPro" id="IPR009908">
    <property type="entry name" value="Methylamine_util_MauE"/>
</dbReference>
<dbReference type="Proteomes" id="UP001501411">
    <property type="component" value="Unassembled WGS sequence"/>
</dbReference>
<dbReference type="EMBL" id="BAABIQ010000039">
    <property type="protein sequence ID" value="GAA4798035.1"/>
    <property type="molecule type" value="Genomic_DNA"/>
</dbReference>
<feature type="domain" description="Methylamine utilisation protein MauE" evidence="6">
    <location>
        <begin position="8"/>
        <end position="93"/>
    </location>
</feature>
<dbReference type="Pfam" id="PF07291">
    <property type="entry name" value="MauE"/>
    <property type="match status" value="1"/>
</dbReference>
<reference evidence="8" key="1">
    <citation type="journal article" date="2019" name="Int. J. Syst. Evol. Microbiol.">
        <title>The Global Catalogue of Microorganisms (GCM) 10K type strain sequencing project: providing services to taxonomists for standard genome sequencing and annotation.</title>
        <authorList>
            <consortium name="The Broad Institute Genomics Platform"/>
            <consortium name="The Broad Institute Genome Sequencing Center for Infectious Disease"/>
            <person name="Wu L."/>
            <person name="Ma J."/>
        </authorList>
    </citation>
    <scope>NUCLEOTIDE SEQUENCE [LARGE SCALE GENOMIC DNA]</scope>
    <source>
        <strain evidence="8">JCM 18200</strain>
    </source>
</reference>
<evidence type="ECO:0000313" key="7">
    <source>
        <dbReference type="EMBL" id="GAA4798035.1"/>
    </source>
</evidence>
<evidence type="ECO:0000256" key="1">
    <source>
        <dbReference type="ARBA" id="ARBA00004141"/>
    </source>
</evidence>
<feature type="transmembrane region" description="Helical" evidence="5">
    <location>
        <begin position="77"/>
        <end position="95"/>
    </location>
</feature>
<sequence>MKKEIVAYTLARLPIGISFLGHGLIRIPKLQQFSEGMMKGFAETSFPLEIVKPFSLVLPFVELLLGIVLIIGFKMKAVTYIGVLLMCILIFGTSFQENWSAVSIQMFYGIYLVGLYRYSDYNRILFADKNS</sequence>
<organism evidence="7 8">
    <name type="scientific">Olivibacter ginsenosidimutans</name>
    <dbReference type="NCBI Taxonomy" id="1176537"/>
    <lineage>
        <taxon>Bacteria</taxon>
        <taxon>Pseudomonadati</taxon>
        <taxon>Bacteroidota</taxon>
        <taxon>Sphingobacteriia</taxon>
        <taxon>Sphingobacteriales</taxon>
        <taxon>Sphingobacteriaceae</taxon>
        <taxon>Olivibacter</taxon>
    </lineage>
</organism>